<dbReference type="Proteomes" id="UP000030023">
    <property type="component" value="Unassembled WGS sequence"/>
</dbReference>
<organism evidence="2 3">
    <name type="scientific">Oenococcus alcoholitolerans</name>
    <dbReference type="NCBI Taxonomy" id="931074"/>
    <lineage>
        <taxon>Bacteria</taxon>
        <taxon>Bacillati</taxon>
        <taxon>Bacillota</taxon>
        <taxon>Bacilli</taxon>
        <taxon>Lactobacillales</taxon>
        <taxon>Lactobacillaceae</taxon>
        <taxon>Oenococcus</taxon>
    </lineage>
</organism>
<evidence type="ECO:0000256" key="1">
    <source>
        <dbReference type="SAM" id="MobiDB-lite"/>
    </source>
</evidence>
<sequence>MQTKKLKVGQYTESPVEINSQYFIIRLDSRAKKASMSSYRDILREKIAGDWLNNASDTSRVQQVIGDVLNENNVQIKSNQYPALQNALNQYLVSNRNTSNSTSSGSSSKASSSSKTNSSSSKNSSSSSQRSSSSSSSN</sequence>
<accession>A0ABR4XQM7</accession>
<comment type="caution">
    <text evidence="2">The sequence shown here is derived from an EMBL/GenBank/DDBJ whole genome shotgun (WGS) entry which is preliminary data.</text>
</comment>
<protein>
    <recommendedName>
        <fullName evidence="4">Peptidylprolyl isomerase</fullName>
    </recommendedName>
</protein>
<gene>
    <name evidence="2" type="ORF">Q757_05095</name>
</gene>
<name>A0ABR4XQM7_9LACO</name>
<evidence type="ECO:0008006" key="4">
    <source>
        <dbReference type="Google" id="ProtNLM"/>
    </source>
</evidence>
<feature type="region of interest" description="Disordered" evidence="1">
    <location>
        <begin position="95"/>
        <end position="138"/>
    </location>
</feature>
<evidence type="ECO:0000313" key="3">
    <source>
        <dbReference type="Proteomes" id="UP000030023"/>
    </source>
</evidence>
<proteinExistence type="predicted"/>
<evidence type="ECO:0000313" key="2">
    <source>
        <dbReference type="EMBL" id="KGO31779.1"/>
    </source>
</evidence>
<dbReference type="EMBL" id="AXCV01000213">
    <property type="protein sequence ID" value="KGO31779.1"/>
    <property type="molecule type" value="Genomic_DNA"/>
</dbReference>
<reference evidence="2 3" key="1">
    <citation type="journal article" date="2014" name="Antonie Van Leeuwenhoek">
        <title>Oenococcus alcoholitolerans sp. nov., a lactic acid bacteria isolated from cachaca and ethanol fermentation processes.</title>
        <authorList>
            <person name="Badotti F."/>
            <person name="Moreira A.P."/>
            <person name="Tonon L.A."/>
            <person name="de Lucena B.T."/>
            <person name="Gomes Fde C."/>
            <person name="Kruger R."/>
            <person name="Thompson C.C."/>
            <person name="de Morais M.A.Jr."/>
            <person name="Rosa C.A."/>
            <person name="Thompson F.L."/>
        </authorList>
    </citation>
    <scope>NUCLEOTIDE SEQUENCE [LARGE SCALE GENOMIC DNA]</scope>
    <source>
        <strain evidence="2 3">UFRJ-M7.2.18</strain>
    </source>
</reference>
<keyword evidence="3" id="KW-1185">Reference proteome</keyword>